<dbReference type="KEGG" id="tet:TTHERM_00740590"/>
<dbReference type="Proteomes" id="UP000009168">
    <property type="component" value="Unassembled WGS sequence"/>
</dbReference>
<evidence type="ECO:0000256" key="1">
    <source>
        <dbReference type="SAM" id="MobiDB-lite"/>
    </source>
</evidence>
<sequence>MQNYKDHFCVSKFVIKFCIRFQQVNSQLAGWIYLSQIAVQREQAQASPQNSKMINQNTESLFCLSQNHELIQQQIYTSTLAKCQLENREIDLKSKNSFNLANSNADIQDEDTKETINSINNLTIKNFSYNSGICETENKSNTNETPNYQTSHSQVFKSEVFDSDQKQKIFIDDKEEESEDQDENQNKKSLNNSIYQKTEKNMLSIIKSSLHKRVTFQELNQKNEFESNEEAFKELLYLLQQNYGDKIKQLRNQFLTYSY</sequence>
<proteinExistence type="predicted"/>
<accession>Q239X3</accession>
<keyword evidence="3" id="KW-1185">Reference proteome</keyword>
<name>Q239X3_TETTS</name>
<dbReference type="RefSeq" id="XP_001013530.2">
    <property type="nucleotide sequence ID" value="XM_001013530.2"/>
</dbReference>
<dbReference type="InParanoid" id="Q239X3"/>
<dbReference type="HOGENOM" id="CLU_1242309_0_0_1"/>
<feature type="region of interest" description="Disordered" evidence="1">
    <location>
        <begin position="172"/>
        <end position="194"/>
    </location>
</feature>
<dbReference type="GeneID" id="7834758"/>
<gene>
    <name evidence="2" type="ORF">TTHERM_00740590</name>
</gene>
<dbReference type="EMBL" id="GG662726">
    <property type="protein sequence ID" value="EAR93285.2"/>
    <property type="molecule type" value="Genomic_DNA"/>
</dbReference>
<reference evidence="3" key="1">
    <citation type="journal article" date="2006" name="PLoS Biol.">
        <title>Macronuclear genome sequence of the ciliate Tetrahymena thermophila, a model eukaryote.</title>
        <authorList>
            <person name="Eisen J.A."/>
            <person name="Coyne R.S."/>
            <person name="Wu M."/>
            <person name="Wu D."/>
            <person name="Thiagarajan M."/>
            <person name="Wortman J.R."/>
            <person name="Badger J.H."/>
            <person name="Ren Q."/>
            <person name="Amedeo P."/>
            <person name="Jones K.M."/>
            <person name="Tallon L.J."/>
            <person name="Delcher A.L."/>
            <person name="Salzberg S.L."/>
            <person name="Silva J.C."/>
            <person name="Haas B.J."/>
            <person name="Majoros W.H."/>
            <person name="Farzad M."/>
            <person name="Carlton J.M."/>
            <person name="Smith R.K. Jr."/>
            <person name="Garg J."/>
            <person name="Pearlman R.E."/>
            <person name="Karrer K.M."/>
            <person name="Sun L."/>
            <person name="Manning G."/>
            <person name="Elde N.C."/>
            <person name="Turkewitz A.P."/>
            <person name="Asai D.J."/>
            <person name="Wilkes D.E."/>
            <person name="Wang Y."/>
            <person name="Cai H."/>
            <person name="Collins K."/>
            <person name="Stewart B.A."/>
            <person name="Lee S.R."/>
            <person name="Wilamowska K."/>
            <person name="Weinberg Z."/>
            <person name="Ruzzo W.L."/>
            <person name="Wloga D."/>
            <person name="Gaertig J."/>
            <person name="Frankel J."/>
            <person name="Tsao C.-C."/>
            <person name="Gorovsky M.A."/>
            <person name="Keeling P.J."/>
            <person name="Waller R.F."/>
            <person name="Patron N.J."/>
            <person name="Cherry J.M."/>
            <person name="Stover N.A."/>
            <person name="Krieger C.J."/>
            <person name="del Toro C."/>
            <person name="Ryder H.F."/>
            <person name="Williamson S.C."/>
            <person name="Barbeau R.A."/>
            <person name="Hamilton E.P."/>
            <person name="Orias E."/>
        </authorList>
    </citation>
    <scope>NUCLEOTIDE SEQUENCE [LARGE SCALE GENOMIC DNA]</scope>
    <source>
        <strain evidence="3">SB210</strain>
    </source>
</reference>
<protein>
    <submittedName>
        <fullName evidence="2">Uncharacterized protein</fullName>
    </submittedName>
</protein>
<evidence type="ECO:0000313" key="3">
    <source>
        <dbReference type="Proteomes" id="UP000009168"/>
    </source>
</evidence>
<evidence type="ECO:0000313" key="2">
    <source>
        <dbReference type="EMBL" id="EAR93285.2"/>
    </source>
</evidence>
<dbReference type="AlphaFoldDB" id="Q239X3"/>
<feature type="compositionally biased region" description="Acidic residues" evidence="1">
    <location>
        <begin position="173"/>
        <end position="183"/>
    </location>
</feature>
<organism evidence="2 3">
    <name type="scientific">Tetrahymena thermophila (strain SB210)</name>
    <dbReference type="NCBI Taxonomy" id="312017"/>
    <lineage>
        <taxon>Eukaryota</taxon>
        <taxon>Sar</taxon>
        <taxon>Alveolata</taxon>
        <taxon>Ciliophora</taxon>
        <taxon>Intramacronucleata</taxon>
        <taxon>Oligohymenophorea</taxon>
        <taxon>Hymenostomatida</taxon>
        <taxon>Tetrahymenina</taxon>
        <taxon>Tetrahymenidae</taxon>
        <taxon>Tetrahymena</taxon>
    </lineage>
</organism>